<dbReference type="PANTHER" id="PTHR18964:SF149">
    <property type="entry name" value="BIFUNCTIONAL UDP-N-ACETYLGLUCOSAMINE 2-EPIMERASE_N-ACETYLMANNOSAMINE KINASE"/>
    <property type="match status" value="1"/>
</dbReference>
<evidence type="ECO:0000313" key="2">
    <source>
        <dbReference type="EMBL" id="MFC0673281.1"/>
    </source>
</evidence>
<keyword evidence="3" id="KW-1185">Reference proteome</keyword>
<dbReference type="InterPro" id="IPR036388">
    <property type="entry name" value="WH-like_DNA-bd_sf"/>
</dbReference>
<evidence type="ECO:0000256" key="1">
    <source>
        <dbReference type="ARBA" id="ARBA00006479"/>
    </source>
</evidence>
<dbReference type="InterPro" id="IPR000600">
    <property type="entry name" value="ROK"/>
</dbReference>
<dbReference type="Proteomes" id="UP001589793">
    <property type="component" value="Unassembled WGS sequence"/>
</dbReference>
<gene>
    <name evidence="2" type="ORF">ACFFF6_04840</name>
</gene>
<comment type="caution">
    <text evidence="2">The sequence shown here is derived from an EMBL/GenBank/DDBJ whole genome shotgun (WGS) entry which is preliminary data.</text>
</comment>
<dbReference type="InterPro" id="IPR036390">
    <property type="entry name" value="WH_DNA-bd_sf"/>
</dbReference>
<name>A0ABV6R8H5_9MICO</name>
<dbReference type="Gene3D" id="3.30.420.40">
    <property type="match status" value="2"/>
</dbReference>
<sequence>MPQSTARSPRLLRRINSGELLRFALANGDFTAAEAMAATGLTRATVLGVCGDLVDAGWLEEIADSRAAGISSRGRPARRYRLRPSAGVVLGIDAGESRFDAILADLRGQELAAEHRRADPAQLDRDGRVALVRELAAAVLAAAGRESAELLITVIGVPAPVDAEGRSPDDDGAFWQVMNAGFQDGLDGLVILENDANLAALAEQAERPRRNVATLLTGERFGAGLIVDGRLLRGGRGGAGEMRFLDVLVREDPDAGAVDGLGALARRWARGELARTDIPSCLRDLAPGELDAEAVFAAAAAGDALAEGILRRLGRRLAHVAVILESVLDVEEIVIAGGIAAGIGPVLGHARSTLEADFYPPFPELRASRLGRDVIARGGIALALARIREEPLSILPAGVAA</sequence>
<protein>
    <submittedName>
        <fullName evidence="2">ROK family protein</fullName>
    </submittedName>
</protein>
<dbReference type="InterPro" id="IPR043129">
    <property type="entry name" value="ATPase_NBD"/>
</dbReference>
<accession>A0ABV6R8H5</accession>
<organism evidence="2 3">
    <name type="scientific">Brachybacterium hainanense</name>
    <dbReference type="NCBI Taxonomy" id="1541174"/>
    <lineage>
        <taxon>Bacteria</taxon>
        <taxon>Bacillati</taxon>
        <taxon>Actinomycetota</taxon>
        <taxon>Actinomycetes</taxon>
        <taxon>Micrococcales</taxon>
        <taxon>Dermabacteraceae</taxon>
        <taxon>Brachybacterium</taxon>
    </lineage>
</organism>
<dbReference type="RefSeq" id="WP_376978731.1">
    <property type="nucleotide sequence ID" value="NZ_JBHLSV010000004.1"/>
</dbReference>
<reference evidence="2 3" key="1">
    <citation type="submission" date="2024-09" db="EMBL/GenBank/DDBJ databases">
        <authorList>
            <person name="Sun Q."/>
            <person name="Mori K."/>
        </authorList>
    </citation>
    <scope>NUCLEOTIDE SEQUENCE [LARGE SCALE GENOMIC DNA]</scope>
    <source>
        <strain evidence="2 3">CICC 10874</strain>
    </source>
</reference>
<dbReference type="Pfam" id="PF00480">
    <property type="entry name" value="ROK"/>
    <property type="match status" value="1"/>
</dbReference>
<dbReference type="SUPFAM" id="SSF53067">
    <property type="entry name" value="Actin-like ATPase domain"/>
    <property type="match status" value="1"/>
</dbReference>
<evidence type="ECO:0000313" key="3">
    <source>
        <dbReference type="Proteomes" id="UP001589793"/>
    </source>
</evidence>
<comment type="similarity">
    <text evidence="1">Belongs to the ROK (NagC/XylR) family.</text>
</comment>
<dbReference type="Gene3D" id="1.10.10.10">
    <property type="entry name" value="Winged helix-like DNA-binding domain superfamily/Winged helix DNA-binding domain"/>
    <property type="match status" value="1"/>
</dbReference>
<dbReference type="SUPFAM" id="SSF46785">
    <property type="entry name" value="Winged helix' DNA-binding domain"/>
    <property type="match status" value="1"/>
</dbReference>
<dbReference type="PANTHER" id="PTHR18964">
    <property type="entry name" value="ROK (REPRESSOR, ORF, KINASE) FAMILY"/>
    <property type="match status" value="1"/>
</dbReference>
<proteinExistence type="inferred from homology"/>
<dbReference type="EMBL" id="JBHLSV010000004">
    <property type="protein sequence ID" value="MFC0673281.1"/>
    <property type="molecule type" value="Genomic_DNA"/>
</dbReference>